<dbReference type="EMBL" id="JACSQO010000001">
    <property type="protein sequence ID" value="MBD7942670.1"/>
    <property type="molecule type" value="Genomic_DNA"/>
</dbReference>
<organism evidence="2 3">
    <name type="scientific">Psychrobacillus faecigallinarum</name>
    <dbReference type="NCBI Taxonomy" id="2762235"/>
    <lineage>
        <taxon>Bacteria</taxon>
        <taxon>Bacillati</taxon>
        <taxon>Bacillota</taxon>
        <taxon>Bacilli</taxon>
        <taxon>Bacillales</taxon>
        <taxon>Bacillaceae</taxon>
        <taxon>Psychrobacillus</taxon>
    </lineage>
</organism>
<protein>
    <submittedName>
        <fullName evidence="2">RNA polymerase subunit sigma</fullName>
    </submittedName>
</protein>
<feature type="compositionally biased region" description="Basic and acidic residues" evidence="1">
    <location>
        <begin position="42"/>
        <end position="51"/>
    </location>
</feature>
<feature type="compositionally biased region" description="Basic and acidic residues" evidence="1">
    <location>
        <begin position="72"/>
        <end position="88"/>
    </location>
</feature>
<keyword evidence="3" id="KW-1185">Reference proteome</keyword>
<feature type="region of interest" description="Disordered" evidence="1">
    <location>
        <begin position="20"/>
        <end position="99"/>
    </location>
</feature>
<accession>A0ABR8R4G5</accession>
<feature type="compositionally biased region" description="Low complexity" evidence="1">
    <location>
        <begin position="26"/>
        <end position="39"/>
    </location>
</feature>
<dbReference type="Proteomes" id="UP000640786">
    <property type="component" value="Unassembled WGS sequence"/>
</dbReference>
<reference evidence="2 3" key="1">
    <citation type="submission" date="2020-08" db="EMBL/GenBank/DDBJ databases">
        <title>A Genomic Blueprint of the Chicken Gut Microbiome.</title>
        <authorList>
            <person name="Gilroy R."/>
            <person name="Ravi A."/>
            <person name="Getino M."/>
            <person name="Pursley I."/>
            <person name="Horton D.L."/>
            <person name="Alikhan N.-F."/>
            <person name="Baker D."/>
            <person name="Gharbi K."/>
            <person name="Hall N."/>
            <person name="Watson M."/>
            <person name="Adriaenssens E.M."/>
            <person name="Foster-Nyarko E."/>
            <person name="Jarju S."/>
            <person name="Secka A."/>
            <person name="Antonio M."/>
            <person name="Oren A."/>
            <person name="Chaudhuri R."/>
            <person name="La Ragione R.M."/>
            <person name="Hildebrand F."/>
            <person name="Pallen M.J."/>
        </authorList>
    </citation>
    <scope>NUCLEOTIDE SEQUENCE [LARGE SCALE GENOMIC DNA]</scope>
    <source>
        <strain evidence="2 3">Sa2BUA9</strain>
    </source>
</reference>
<comment type="caution">
    <text evidence="2">The sequence shown here is derived from an EMBL/GenBank/DDBJ whole genome shotgun (WGS) entry which is preliminary data.</text>
</comment>
<proteinExistence type="predicted"/>
<evidence type="ECO:0000256" key="1">
    <source>
        <dbReference type="SAM" id="MobiDB-lite"/>
    </source>
</evidence>
<gene>
    <name evidence="2" type="ORF">H9650_00975</name>
</gene>
<sequence>MSLKVVELQIAIPKTFDAGKMSEQMQQQSAINQANAQAATERQIERNRETVIKSNNIEADAEQGSKQQTEQENEKREKKDQENKETKHPFKGNFVDFSG</sequence>
<name>A0ABR8R4G5_9BACI</name>
<dbReference type="RefSeq" id="WP_191696375.1">
    <property type="nucleotide sequence ID" value="NZ_JACSQO010000001.1"/>
</dbReference>
<evidence type="ECO:0000313" key="3">
    <source>
        <dbReference type="Proteomes" id="UP000640786"/>
    </source>
</evidence>
<evidence type="ECO:0000313" key="2">
    <source>
        <dbReference type="EMBL" id="MBD7942670.1"/>
    </source>
</evidence>